<dbReference type="Gene3D" id="1.10.10.1100">
    <property type="entry name" value="BFD-like [2Fe-2S]-binding domain"/>
    <property type="match status" value="1"/>
</dbReference>
<dbReference type="EMBL" id="CP058350">
    <property type="protein sequence ID" value="QLF71263.1"/>
    <property type="molecule type" value="Genomic_DNA"/>
</dbReference>
<proteinExistence type="predicted"/>
<evidence type="ECO:0000313" key="2">
    <source>
        <dbReference type="Proteomes" id="UP000308530"/>
    </source>
</evidence>
<accession>A0ABX6QS10</accession>
<evidence type="ECO:0000313" key="1">
    <source>
        <dbReference type="EMBL" id="QLF71263.1"/>
    </source>
</evidence>
<dbReference type="InterPro" id="IPR041854">
    <property type="entry name" value="BFD-like_2Fe2S-bd_dom_sf"/>
</dbReference>
<name>A0ABX6QS10_9HYPH</name>
<organism evidence="1 2">
    <name type="scientific">Peteryoungia desertarenae</name>
    <dbReference type="NCBI Taxonomy" id="1813451"/>
    <lineage>
        <taxon>Bacteria</taxon>
        <taxon>Pseudomonadati</taxon>
        <taxon>Pseudomonadota</taxon>
        <taxon>Alphaproteobacteria</taxon>
        <taxon>Hyphomicrobiales</taxon>
        <taxon>Rhizobiaceae</taxon>
        <taxon>Peteryoungia</taxon>
    </lineage>
</organism>
<dbReference type="Proteomes" id="UP000308530">
    <property type="component" value="Chromosome"/>
</dbReference>
<keyword evidence="2" id="KW-1185">Reference proteome</keyword>
<sequence>MLVCSCNYITDKEIKAVINEMLDEDCWQLIVPAKVYHAMNKRGRCCGCFPNVVDLIVRTTEAYHANRETETAEVVDFIERLKRFHAEQNAEIAERRKAMLESRRAAG</sequence>
<reference evidence="1 2" key="1">
    <citation type="submission" date="2020-06" db="EMBL/GenBank/DDBJ databases">
        <title>Genome sequence of Rhizobium sp strain ADMK78.</title>
        <authorList>
            <person name="Rahi P."/>
        </authorList>
    </citation>
    <scope>NUCLEOTIDE SEQUENCE [LARGE SCALE GENOMIC DNA]</scope>
    <source>
        <strain evidence="1 2">ADMK78</strain>
    </source>
</reference>
<gene>
    <name evidence="1" type="ORF">FE840_003935</name>
</gene>
<protein>
    <submittedName>
        <fullName evidence="1">(2Fe-2S)-binding protein</fullName>
    </submittedName>
</protein>